<protein>
    <submittedName>
        <fullName evidence="3">Sensor histidine kinase</fullName>
    </submittedName>
</protein>
<dbReference type="InterPro" id="IPR032834">
    <property type="entry name" value="NatK-like_C"/>
</dbReference>
<dbReference type="GO" id="GO:0042802">
    <property type="term" value="F:identical protein binding"/>
    <property type="evidence" value="ECO:0007669"/>
    <property type="project" value="TreeGrafter"/>
</dbReference>
<feature type="transmembrane region" description="Helical" evidence="1">
    <location>
        <begin position="91"/>
        <end position="114"/>
    </location>
</feature>
<sequence>MGQVQSFLYGAVSAAPSNVFILLMMEDLCSRTLTRREGRKGGLPYLMSAAAILLTAADILHNSFVTLGVTFLILMGLMLWEYRVEPPLIRGILAGVFALITSPSDLVGEGFWLLGRVYGYEGGSMLLCQALGGQIYLLLVFILMRWYIRAAVSIFHESTGSWFWLCLIVPGASLPTMLVIWRMAMTVRFSAGLELALNLCCSALLYGCLAAFMLFERIALQMEVTREYQAVRLRSEMERRHYELLQQKSDEYAAAVHDIKHHMRALRDLARQGDLSGVEGYLDALREDEAGHQREGHRIFTEDKVLNVLLSEKAARAAEKDIQFVVSLTAGLDFMDPVDAVALMGNLLDNAIEGAETTPDGEDRFIRVTIRPFNQGFVLIQVENSFLGPLRERRGRLLSTKDPGSRGYGMRSIAQIAEKAGGSMEYEAEGGRFTVTVMLGTLARAEE</sequence>
<evidence type="ECO:0000313" key="3">
    <source>
        <dbReference type="EMBL" id="HIR61685.1"/>
    </source>
</evidence>
<dbReference type="GO" id="GO:0016301">
    <property type="term" value="F:kinase activity"/>
    <property type="evidence" value="ECO:0007669"/>
    <property type="project" value="UniProtKB-KW"/>
</dbReference>
<dbReference type="PANTHER" id="PTHR40448">
    <property type="entry name" value="TWO-COMPONENT SENSOR HISTIDINE KINASE"/>
    <property type="match status" value="1"/>
</dbReference>
<keyword evidence="1" id="KW-1133">Transmembrane helix</keyword>
<feature type="transmembrane region" description="Helical" evidence="1">
    <location>
        <begin position="160"/>
        <end position="181"/>
    </location>
</feature>
<evidence type="ECO:0000259" key="2">
    <source>
        <dbReference type="Pfam" id="PF14501"/>
    </source>
</evidence>
<feature type="transmembrane region" description="Helical" evidence="1">
    <location>
        <begin position="46"/>
        <end position="79"/>
    </location>
</feature>
<dbReference type="EMBL" id="DVHA01000290">
    <property type="protein sequence ID" value="HIR61685.1"/>
    <property type="molecule type" value="Genomic_DNA"/>
</dbReference>
<dbReference type="InterPro" id="IPR036890">
    <property type="entry name" value="HATPase_C_sf"/>
</dbReference>
<dbReference type="CDD" id="cd16935">
    <property type="entry name" value="HATPase_AgrC-ComD-like"/>
    <property type="match status" value="1"/>
</dbReference>
<comment type="caution">
    <text evidence="3">The sequence shown here is derived from an EMBL/GenBank/DDBJ whole genome shotgun (WGS) entry which is preliminary data.</text>
</comment>
<dbReference type="PANTHER" id="PTHR40448:SF1">
    <property type="entry name" value="TWO-COMPONENT SENSOR HISTIDINE KINASE"/>
    <property type="match status" value="1"/>
</dbReference>
<keyword evidence="3" id="KW-0418">Kinase</keyword>
<gene>
    <name evidence="3" type="ORF">IAB37_08945</name>
</gene>
<accession>A0A9D1DZ44</accession>
<dbReference type="Proteomes" id="UP000824241">
    <property type="component" value="Unassembled WGS sequence"/>
</dbReference>
<feature type="transmembrane region" description="Helical" evidence="1">
    <location>
        <begin position="126"/>
        <end position="148"/>
    </location>
</feature>
<dbReference type="SUPFAM" id="SSF55874">
    <property type="entry name" value="ATPase domain of HSP90 chaperone/DNA topoisomerase II/histidine kinase"/>
    <property type="match status" value="1"/>
</dbReference>
<evidence type="ECO:0000313" key="4">
    <source>
        <dbReference type="Proteomes" id="UP000824241"/>
    </source>
</evidence>
<name>A0A9D1DZ44_9FIRM</name>
<organism evidence="3 4">
    <name type="scientific">Candidatus Faecivivens stercoravium</name>
    <dbReference type="NCBI Taxonomy" id="2840803"/>
    <lineage>
        <taxon>Bacteria</taxon>
        <taxon>Bacillati</taxon>
        <taxon>Bacillota</taxon>
        <taxon>Clostridia</taxon>
        <taxon>Eubacteriales</taxon>
        <taxon>Oscillospiraceae</taxon>
        <taxon>Oscillospiraceae incertae sedis</taxon>
        <taxon>Candidatus Faecivivens</taxon>
    </lineage>
</organism>
<proteinExistence type="predicted"/>
<dbReference type="Pfam" id="PF14501">
    <property type="entry name" value="HATPase_c_5"/>
    <property type="match status" value="1"/>
</dbReference>
<keyword evidence="1" id="KW-0812">Transmembrane</keyword>
<keyword evidence="1" id="KW-0472">Membrane</keyword>
<dbReference type="AlphaFoldDB" id="A0A9D1DZ44"/>
<keyword evidence="3" id="KW-0808">Transferase</keyword>
<dbReference type="Gene3D" id="3.30.565.10">
    <property type="entry name" value="Histidine kinase-like ATPase, C-terminal domain"/>
    <property type="match status" value="1"/>
</dbReference>
<evidence type="ECO:0000256" key="1">
    <source>
        <dbReference type="SAM" id="Phobius"/>
    </source>
</evidence>
<reference evidence="3" key="1">
    <citation type="submission" date="2020-10" db="EMBL/GenBank/DDBJ databases">
        <authorList>
            <person name="Gilroy R."/>
        </authorList>
    </citation>
    <scope>NUCLEOTIDE SEQUENCE</scope>
    <source>
        <strain evidence="3">CHK189-12415</strain>
    </source>
</reference>
<feature type="domain" description="Sensor histidine kinase NatK-like C-terminal" evidence="2">
    <location>
        <begin position="335"/>
        <end position="439"/>
    </location>
</feature>
<feature type="transmembrane region" description="Helical" evidence="1">
    <location>
        <begin position="193"/>
        <end position="215"/>
    </location>
</feature>
<reference evidence="3" key="2">
    <citation type="journal article" date="2021" name="PeerJ">
        <title>Extensive microbial diversity within the chicken gut microbiome revealed by metagenomics and culture.</title>
        <authorList>
            <person name="Gilroy R."/>
            <person name="Ravi A."/>
            <person name="Getino M."/>
            <person name="Pursley I."/>
            <person name="Horton D.L."/>
            <person name="Alikhan N.F."/>
            <person name="Baker D."/>
            <person name="Gharbi K."/>
            <person name="Hall N."/>
            <person name="Watson M."/>
            <person name="Adriaenssens E.M."/>
            <person name="Foster-Nyarko E."/>
            <person name="Jarju S."/>
            <person name="Secka A."/>
            <person name="Antonio M."/>
            <person name="Oren A."/>
            <person name="Chaudhuri R.R."/>
            <person name="La Ragione R."/>
            <person name="Hildebrand F."/>
            <person name="Pallen M.J."/>
        </authorList>
    </citation>
    <scope>NUCLEOTIDE SEQUENCE</scope>
    <source>
        <strain evidence="3">CHK189-12415</strain>
    </source>
</reference>